<feature type="region of interest" description="Disordered" evidence="1">
    <location>
        <begin position="117"/>
        <end position="151"/>
    </location>
</feature>
<feature type="compositionally biased region" description="Low complexity" evidence="1">
    <location>
        <begin position="82"/>
        <end position="93"/>
    </location>
</feature>
<proteinExistence type="predicted"/>
<accession>A0A183SIZ9</accession>
<organism evidence="2">
    <name type="scientific">Schistocephalus solidus</name>
    <name type="common">Tapeworm</name>
    <dbReference type="NCBI Taxonomy" id="70667"/>
    <lineage>
        <taxon>Eukaryota</taxon>
        <taxon>Metazoa</taxon>
        <taxon>Spiralia</taxon>
        <taxon>Lophotrochozoa</taxon>
        <taxon>Platyhelminthes</taxon>
        <taxon>Cestoda</taxon>
        <taxon>Eucestoda</taxon>
        <taxon>Diphyllobothriidea</taxon>
        <taxon>Diphyllobothriidae</taxon>
        <taxon>Schistocephalus</taxon>
    </lineage>
</organism>
<evidence type="ECO:0000256" key="1">
    <source>
        <dbReference type="SAM" id="MobiDB-lite"/>
    </source>
</evidence>
<sequence>LDLGDPAAPATCVLSVGSEPGVVVRPGAAPAAPATCVLSHARCGGTPRGGSDRASHMRPLPFTCLGAARTWGTQPRQPPASSPASGVVARPGAAPAAPATCALSHLRQVWWYAQGRFRPRQPPAPSPISGLDSVLTPGSGGGGGESAVDAA</sequence>
<feature type="region of interest" description="Disordered" evidence="1">
    <location>
        <begin position="70"/>
        <end position="93"/>
    </location>
</feature>
<protein>
    <submittedName>
        <fullName evidence="2">BCAS3 domain-containing protein</fullName>
    </submittedName>
</protein>
<dbReference type="WBParaSite" id="SSLN_0000434101-mRNA-1">
    <property type="protein sequence ID" value="SSLN_0000434101-mRNA-1"/>
    <property type="gene ID" value="SSLN_0000434101"/>
</dbReference>
<name>A0A183SIZ9_SCHSO</name>
<reference evidence="2" key="1">
    <citation type="submission" date="2016-06" db="UniProtKB">
        <authorList>
            <consortium name="WormBaseParasite"/>
        </authorList>
    </citation>
    <scope>IDENTIFICATION</scope>
</reference>
<evidence type="ECO:0000313" key="2">
    <source>
        <dbReference type="WBParaSite" id="SSLN_0000434101-mRNA-1"/>
    </source>
</evidence>
<dbReference type="AlphaFoldDB" id="A0A183SIZ9"/>